<dbReference type="STRING" id="764103.G7DTC1"/>
<dbReference type="eggNOG" id="KOG3328">
    <property type="taxonomic scope" value="Eukaryota"/>
</dbReference>
<dbReference type="InterPro" id="IPR029069">
    <property type="entry name" value="HotDog_dom_sf"/>
</dbReference>
<dbReference type="OrthoDB" id="46529at2759"/>
<dbReference type="Pfam" id="PF03061">
    <property type="entry name" value="4HBT"/>
    <property type="match status" value="1"/>
</dbReference>
<sequence length="154" mass="16283">MSASRLAFVRKVWQSFIDAKGLETTILSGATIKSADAGTITAGFKVQRHQLNRMGGLHGGVLAACVDTFGSMALSSKGLYSTGVSTDLSVSYLRGSKEGDDISVVARVDAQGRNLGYTSVDIFNSQTGKLLAQGRHTKFIAPALTDERNVDLGQ</sequence>
<dbReference type="Gene3D" id="3.10.129.10">
    <property type="entry name" value="Hotdog Thioesterase"/>
    <property type="match status" value="1"/>
</dbReference>
<feature type="domain" description="Thioesterase" evidence="3">
    <location>
        <begin position="54"/>
        <end position="129"/>
    </location>
</feature>
<evidence type="ECO:0000259" key="3">
    <source>
        <dbReference type="Pfam" id="PF03061"/>
    </source>
</evidence>
<gene>
    <name evidence="4" type="primary">Mo00414</name>
    <name evidence="4" type="ORF">E5Q_00414</name>
</gene>
<dbReference type="FunFam" id="3.10.129.10:FF:000033">
    <property type="entry name" value="acyl-coenzyme A thioesterase 13"/>
    <property type="match status" value="1"/>
</dbReference>
<dbReference type="InterPro" id="IPR039298">
    <property type="entry name" value="ACOT13"/>
</dbReference>
<evidence type="ECO:0000256" key="2">
    <source>
        <dbReference type="ARBA" id="ARBA00022801"/>
    </source>
</evidence>
<evidence type="ECO:0000256" key="1">
    <source>
        <dbReference type="ARBA" id="ARBA00008324"/>
    </source>
</evidence>
<dbReference type="InParanoid" id="G7DTC1"/>
<dbReference type="AlphaFoldDB" id="G7DTC1"/>
<reference evidence="4 5" key="2">
    <citation type="journal article" date="2012" name="Open Biol.">
        <title>Characteristics of nucleosomes and linker DNA regions on the genome of the basidiomycete Mixia osmundae revealed by mono- and dinucleosome mapping.</title>
        <authorList>
            <person name="Nishida H."/>
            <person name="Kondo S."/>
            <person name="Matsumoto T."/>
            <person name="Suzuki Y."/>
            <person name="Yoshikawa H."/>
            <person name="Taylor T.D."/>
            <person name="Sugiyama J."/>
        </authorList>
    </citation>
    <scope>NUCLEOTIDE SEQUENCE [LARGE SCALE GENOMIC DNA]</scope>
    <source>
        <strain evidence="5">CBS 9802 / IAM 14324 / JCM 22182 / KY 12970</strain>
    </source>
</reference>
<name>G7DTC1_MIXOS</name>
<dbReference type="EMBL" id="BABT02000025">
    <property type="protein sequence ID" value="GAA93768.1"/>
    <property type="molecule type" value="Genomic_DNA"/>
</dbReference>
<dbReference type="CDD" id="cd03443">
    <property type="entry name" value="PaaI_thioesterase"/>
    <property type="match status" value="1"/>
</dbReference>
<comment type="caution">
    <text evidence="4">The sequence shown here is derived from an EMBL/GenBank/DDBJ whole genome shotgun (WGS) entry which is preliminary data.</text>
</comment>
<dbReference type="InterPro" id="IPR003736">
    <property type="entry name" value="PAAI_dom"/>
</dbReference>
<dbReference type="PANTHER" id="PTHR21660">
    <property type="entry name" value="THIOESTERASE SUPERFAMILY MEMBER-RELATED"/>
    <property type="match status" value="1"/>
</dbReference>
<comment type="similarity">
    <text evidence="1">Belongs to the thioesterase PaaI family.</text>
</comment>
<dbReference type="PANTHER" id="PTHR21660:SF1">
    <property type="entry name" value="ACYL-COENZYME A THIOESTERASE 13"/>
    <property type="match status" value="1"/>
</dbReference>
<reference evidence="4 5" key="1">
    <citation type="journal article" date="2011" name="J. Gen. Appl. Microbiol.">
        <title>Draft genome sequencing of the enigmatic basidiomycete Mixia osmundae.</title>
        <authorList>
            <person name="Nishida H."/>
            <person name="Nagatsuka Y."/>
            <person name="Sugiyama J."/>
        </authorList>
    </citation>
    <scope>NUCLEOTIDE SEQUENCE [LARGE SCALE GENOMIC DNA]</scope>
    <source>
        <strain evidence="5">CBS 9802 / IAM 14324 / JCM 22182 / KY 12970</strain>
    </source>
</reference>
<dbReference type="HOGENOM" id="CLU_089876_12_1_1"/>
<dbReference type="FunCoup" id="G7DTC1">
    <property type="interactions" value="55"/>
</dbReference>
<dbReference type="GO" id="GO:0047617">
    <property type="term" value="F:fatty acyl-CoA hydrolase activity"/>
    <property type="evidence" value="ECO:0007669"/>
    <property type="project" value="InterPro"/>
</dbReference>
<proteinExistence type="inferred from homology"/>
<dbReference type="InterPro" id="IPR006683">
    <property type="entry name" value="Thioestr_dom"/>
</dbReference>
<keyword evidence="2" id="KW-0378">Hydrolase</keyword>
<keyword evidence="5" id="KW-1185">Reference proteome</keyword>
<accession>G7DTC1</accession>
<dbReference type="RefSeq" id="XP_014571458.1">
    <property type="nucleotide sequence ID" value="XM_014715972.1"/>
</dbReference>
<dbReference type="SUPFAM" id="SSF54637">
    <property type="entry name" value="Thioesterase/thiol ester dehydrase-isomerase"/>
    <property type="match status" value="1"/>
</dbReference>
<dbReference type="OMA" id="KQIMRAM"/>
<dbReference type="Proteomes" id="UP000009131">
    <property type="component" value="Unassembled WGS sequence"/>
</dbReference>
<dbReference type="NCBIfam" id="TIGR00369">
    <property type="entry name" value="unchar_dom_1"/>
    <property type="match status" value="1"/>
</dbReference>
<evidence type="ECO:0000313" key="4">
    <source>
        <dbReference type="EMBL" id="GAA93768.1"/>
    </source>
</evidence>
<evidence type="ECO:0000313" key="5">
    <source>
        <dbReference type="Proteomes" id="UP000009131"/>
    </source>
</evidence>
<organism evidence="4 5">
    <name type="scientific">Mixia osmundae (strain CBS 9802 / IAM 14324 / JCM 22182 / KY 12970)</name>
    <dbReference type="NCBI Taxonomy" id="764103"/>
    <lineage>
        <taxon>Eukaryota</taxon>
        <taxon>Fungi</taxon>
        <taxon>Dikarya</taxon>
        <taxon>Basidiomycota</taxon>
        <taxon>Pucciniomycotina</taxon>
        <taxon>Mixiomycetes</taxon>
        <taxon>Mixiales</taxon>
        <taxon>Mixiaceae</taxon>
        <taxon>Mixia</taxon>
    </lineage>
</organism>
<protein>
    <recommendedName>
        <fullName evidence="3">Thioesterase domain-containing protein</fullName>
    </recommendedName>
</protein>